<evidence type="ECO:0000313" key="2">
    <source>
        <dbReference type="Proteomes" id="UP000763641"/>
    </source>
</evidence>
<sequence length="187" mass="20670">MGEDEAITALQELAFPYEMRRFQEVFEKGLRMAHYTTAENAALILKTKTLWLRNAQLMNDFSEVAYGTACLIAALQMGVGAQLETALNGAHPGLWNSIAEFINKVEWQSRTQTYLTSLSAHDPEDFLGRLSMWRAYGGPTSGVALIFKTEVFENDAGQLNTYSSPVAYGDETVLFSNLKEVADGLTG</sequence>
<dbReference type="Pfam" id="PF11185">
    <property type="entry name" value="DUF2971"/>
    <property type="match status" value="1"/>
</dbReference>
<gene>
    <name evidence="1" type="ORF">ILT43_15155</name>
</gene>
<dbReference type="Proteomes" id="UP000763641">
    <property type="component" value="Unassembled WGS sequence"/>
</dbReference>
<dbReference type="InterPro" id="IPR021352">
    <property type="entry name" value="DUF2971"/>
</dbReference>
<evidence type="ECO:0000313" key="1">
    <source>
        <dbReference type="EMBL" id="MBM6577718.1"/>
    </source>
</evidence>
<proteinExistence type="predicted"/>
<accession>A0ABS2D9V4</accession>
<reference evidence="1 2" key="1">
    <citation type="submission" date="2020-12" db="EMBL/GenBank/DDBJ databases">
        <title>Sphingomonas sp.</title>
        <authorList>
            <person name="Kim M.K."/>
        </authorList>
    </citation>
    <scope>NUCLEOTIDE SEQUENCE [LARGE SCALE GENOMIC DNA]</scope>
    <source>
        <strain evidence="1 2">BT552</strain>
    </source>
</reference>
<organism evidence="1 2">
    <name type="scientific">Sphingomonas longa</name>
    <dbReference type="NCBI Taxonomy" id="2778730"/>
    <lineage>
        <taxon>Bacteria</taxon>
        <taxon>Pseudomonadati</taxon>
        <taxon>Pseudomonadota</taxon>
        <taxon>Alphaproteobacteria</taxon>
        <taxon>Sphingomonadales</taxon>
        <taxon>Sphingomonadaceae</taxon>
        <taxon>Sphingomonas</taxon>
    </lineage>
</organism>
<comment type="caution">
    <text evidence="1">The sequence shown here is derived from an EMBL/GenBank/DDBJ whole genome shotgun (WGS) entry which is preliminary data.</text>
</comment>
<dbReference type="RefSeq" id="WP_204199812.1">
    <property type="nucleotide sequence ID" value="NZ_JAFEMC010000004.1"/>
</dbReference>
<protein>
    <submittedName>
        <fullName evidence="1">DUF2971 domain-containing protein</fullName>
    </submittedName>
</protein>
<name>A0ABS2D9V4_9SPHN</name>
<keyword evidence="2" id="KW-1185">Reference proteome</keyword>
<dbReference type="EMBL" id="JAFEMC010000004">
    <property type="protein sequence ID" value="MBM6577718.1"/>
    <property type="molecule type" value="Genomic_DNA"/>
</dbReference>